<dbReference type="EMBL" id="JAFBIT010000002">
    <property type="protein sequence ID" value="MCF2652618.1"/>
    <property type="molecule type" value="Genomic_DNA"/>
</dbReference>
<gene>
    <name evidence="1" type="ORF">JQM67_08385</name>
</gene>
<proteinExistence type="predicted"/>
<protein>
    <submittedName>
        <fullName evidence="1">Uncharacterized protein</fullName>
    </submittedName>
</protein>
<accession>A0ABS9CN95</accession>
<organism evidence="1 2">
    <name type="scientific">Anaeromassilibacillus senegalensis</name>
    <dbReference type="NCBI Taxonomy" id="1673717"/>
    <lineage>
        <taxon>Bacteria</taxon>
        <taxon>Bacillati</taxon>
        <taxon>Bacillota</taxon>
        <taxon>Clostridia</taxon>
        <taxon>Eubacteriales</taxon>
        <taxon>Acutalibacteraceae</taxon>
        <taxon>Anaeromassilibacillus</taxon>
    </lineage>
</organism>
<name>A0ABS9CN95_9FIRM</name>
<evidence type="ECO:0000313" key="2">
    <source>
        <dbReference type="Proteomes" id="UP001299220"/>
    </source>
</evidence>
<dbReference type="Proteomes" id="UP001299220">
    <property type="component" value="Unassembled WGS sequence"/>
</dbReference>
<sequence>MVLMMRCNCPYVVCPYHGNCDAFMRLYFYGLLHIPDTQVTRFDIHAAGKIIDLLS</sequence>
<keyword evidence="2" id="KW-1185">Reference proteome</keyword>
<dbReference type="RefSeq" id="WP_235323651.1">
    <property type="nucleotide sequence ID" value="NZ_JAFBIT010000002.1"/>
</dbReference>
<evidence type="ECO:0000313" key="1">
    <source>
        <dbReference type="EMBL" id="MCF2652618.1"/>
    </source>
</evidence>
<comment type="caution">
    <text evidence="1">The sequence shown here is derived from an EMBL/GenBank/DDBJ whole genome shotgun (WGS) entry which is preliminary data.</text>
</comment>
<reference evidence="1 2" key="1">
    <citation type="submission" date="2020-12" db="EMBL/GenBank/DDBJ databases">
        <title>Whole genome sequences of gut porcine anaerobes.</title>
        <authorList>
            <person name="Kubasova T."/>
            <person name="Jahodarova E."/>
            <person name="Rychlik I."/>
        </authorList>
    </citation>
    <scope>NUCLEOTIDE SEQUENCE [LARGE SCALE GENOMIC DNA]</scope>
    <source>
        <strain evidence="1 2">An867</strain>
    </source>
</reference>